<feature type="transmembrane region" description="Helical" evidence="1">
    <location>
        <begin position="67"/>
        <end position="97"/>
    </location>
</feature>
<protein>
    <submittedName>
        <fullName evidence="2">Uncharacterized protein</fullName>
    </submittedName>
</protein>
<keyword evidence="1" id="KW-0812">Transmembrane</keyword>
<accession>A0A4Z2D5E6</accession>
<evidence type="ECO:0000313" key="2">
    <source>
        <dbReference type="EMBL" id="TNN11689.1"/>
    </source>
</evidence>
<organism evidence="2 3">
    <name type="scientific">Schistosoma japonicum</name>
    <name type="common">Blood fluke</name>
    <dbReference type="NCBI Taxonomy" id="6182"/>
    <lineage>
        <taxon>Eukaryota</taxon>
        <taxon>Metazoa</taxon>
        <taxon>Spiralia</taxon>
        <taxon>Lophotrochozoa</taxon>
        <taxon>Platyhelminthes</taxon>
        <taxon>Trematoda</taxon>
        <taxon>Digenea</taxon>
        <taxon>Strigeidida</taxon>
        <taxon>Schistosomatoidea</taxon>
        <taxon>Schistosomatidae</taxon>
        <taxon>Schistosoma</taxon>
    </lineage>
</organism>
<name>A0A4Z2D5E6_SCHJA</name>
<dbReference type="EMBL" id="SKCS01000284">
    <property type="protein sequence ID" value="TNN11689.1"/>
    <property type="molecule type" value="Genomic_DNA"/>
</dbReference>
<evidence type="ECO:0000313" key="3">
    <source>
        <dbReference type="Proteomes" id="UP000311919"/>
    </source>
</evidence>
<evidence type="ECO:0000256" key="1">
    <source>
        <dbReference type="SAM" id="Phobius"/>
    </source>
</evidence>
<dbReference type="OrthoDB" id="6264453at2759"/>
<dbReference type="Proteomes" id="UP000311919">
    <property type="component" value="Unassembled WGS sequence"/>
</dbReference>
<feature type="transmembrane region" description="Helical" evidence="1">
    <location>
        <begin position="30"/>
        <end position="47"/>
    </location>
</feature>
<gene>
    <name evidence="2" type="ORF">EWB00_004438</name>
</gene>
<reference evidence="2 3" key="1">
    <citation type="submission" date="2019-03" db="EMBL/GenBank/DDBJ databases">
        <title>An improved genome assembly of the fluke Schistosoma japonicum.</title>
        <authorList>
            <person name="Hu W."/>
            <person name="Luo F."/>
            <person name="Yin M."/>
            <person name="Mo X."/>
            <person name="Sun C."/>
            <person name="Wu Q."/>
            <person name="Zhu B."/>
            <person name="Xiang M."/>
            <person name="Wang J."/>
            <person name="Wang Y."/>
            <person name="Zhang T."/>
            <person name="Xu B."/>
            <person name="Zheng H."/>
            <person name="Feng Z."/>
        </authorList>
    </citation>
    <scope>NUCLEOTIDE SEQUENCE [LARGE SCALE GENOMIC DNA]</scope>
    <source>
        <strain evidence="2">HuSjv2</strain>
        <tissue evidence="2">Worms</tissue>
    </source>
</reference>
<sequence length="107" mass="12053">MGYHIAVYFKLLLQLSLVINRCFTGLTTTMLSAITLLCSLFLSTYAVTMEEGLKNPSKYIRYDTAPYYTWVHALISLCITFGTLTGFILSIHLVVYLSGSKKNRRSA</sequence>
<keyword evidence="3" id="KW-1185">Reference proteome</keyword>
<dbReference type="AlphaFoldDB" id="A0A4Z2D5E6"/>
<keyword evidence="1" id="KW-1133">Transmembrane helix</keyword>
<keyword evidence="1" id="KW-0472">Membrane</keyword>
<proteinExistence type="predicted"/>
<comment type="caution">
    <text evidence="2">The sequence shown here is derived from an EMBL/GenBank/DDBJ whole genome shotgun (WGS) entry which is preliminary data.</text>
</comment>